<organism evidence="1 2">
    <name type="scientific">Micromonospora musae</name>
    <dbReference type="NCBI Taxonomy" id="1894970"/>
    <lineage>
        <taxon>Bacteria</taxon>
        <taxon>Bacillati</taxon>
        <taxon>Actinomycetota</taxon>
        <taxon>Actinomycetes</taxon>
        <taxon>Micromonosporales</taxon>
        <taxon>Micromonosporaceae</taxon>
        <taxon>Micromonospora</taxon>
    </lineage>
</organism>
<dbReference type="InterPro" id="IPR027417">
    <property type="entry name" value="P-loop_NTPase"/>
</dbReference>
<dbReference type="SUPFAM" id="SSF52540">
    <property type="entry name" value="P-loop containing nucleoside triphosphate hydrolases"/>
    <property type="match status" value="1"/>
</dbReference>
<evidence type="ECO:0000313" key="2">
    <source>
        <dbReference type="Proteomes" id="UP000271548"/>
    </source>
</evidence>
<keyword evidence="2" id="KW-1185">Reference proteome</keyword>
<dbReference type="InterPro" id="IPR021228">
    <property type="entry name" value="BrxD"/>
</dbReference>
<name>A0ABX9QXS5_9ACTN</name>
<keyword evidence="1" id="KW-0547">Nucleotide-binding</keyword>
<accession>A0ABX9QXS5</accession>
<dbReference type="NCBIfam" id="NF033438">
    <property type="entry name" value="BREX_BrxD"/>
    <property type="match status" value="1"/>
</dbReference>
<dbReference type="EMBL" id="RAZS01000011">
    <property type="protein sequence ID" value="RKN15242.1"/>
    <property type="molecule type" value="Genomic_DNA"/>
</dbReference>
<keyword evidence="1" id="KW-0067">ATP-binding</keyword>
<proteinExistence type="predicted"/>
<dbReference type="Proteomes" id="UP000271548">
    <property type="component" value="Unassembled WGS sequence"/>
</dbReference>
<reference evidence="1 2" key="1">
    <citation type="submission" date="2018-09" db="EMBL/GenBank/DDBJ databases">
        <title>Micromonospora sp. nov. MS1-9, isolated from a root of Musa sp.</title>
        <authorList>
            <person name="Kuncharoen N."/>
            <person name="Kudo T."/>
            <person name="Ohkuma M."/>
            <person name="Yuki M."/>
            <person name="Tanasupawat S."/>
        </authorList>
    </citation>
    <scope>NUCLEOTIDE SEQUENCE [LARGE SCALE GENOMIC DNA]</scope>
    <source>
        <strain evidence="1 2">NGC1-4</strain>
    </source>
</reference>
<dbReference type="RefSeq" id="WP_120682052.1">
    <property type="nucleotide sequence ID" value="NZ_RAZS01000011.1"/>
</dbReference>
<sequence length="437" mass="46960">MTTVSPARRREVIDALRRGAVPSAGLDLFAVGLNRFDAAVGEDLDTVAAGGSVFKAVRGEYGSGKTFFARWVAERAKRANLATAEVQISENETPLHRLETVYRRLTERLSTATFPPSALRAIVDGWFYALEEDVLAAGEVAADDAEALDRAVDILLDQRLATVSRSAPAFAAALRGYRTAAAQGDSATADAVLAWLGGQPHVAASARRVAGVRGDLDHFAALSFLQGLLAVLRDSGHPGLLLVLDEVETLQRVRSDARDKALNALRQLIDEVHSGRFPGLYLVITGTPAFYEGPQGVQRLAPLAQRLAVDFTTDPRFDNPRAVQIRLPGFTVDSLIELGGRVRDLYADGSVASERVHRLIDDAYLGELAKAVAGGLGGKVGVAPRLFLKKLVGEVLDRVDQFPEFDPRQHYALTLSATEMSDVERNASSADAVALDL</sequence>
<dbReference type="GO" id="GO:0005524">
    <property type="term" value="F:ATP binding"/>
    <property type="evidence" value="ECO:0007669"/>
    <property type="project" value="UniProtKB-KW"/>
</dbReference>
<gene>
    <name evidence="1" type="primary">brxD</name>
    <name evidence="1" type="ORF">D7147_25585</name>
</gene>
<dbReference type="Pfam" id="PF10923">
    <property type="entry name" value="BrxC_BrxD"/>
    <property type="match status" value="1"/>
</dbReference>
<evidence type="ECO:0000313" key="1">
    <source>
        <dbReference type="EMBL" id="RKN15242.1"/>
    </source>
</evidence>
<protein>
    <submittedName>
        <fullName evidence="1">BREX system ATP-binding protein BrxD</fullName>
    </submittedName>
</protein>
<comment type="caution">
    <text evidence="1">The sequence shown here is derived from an EMBL/GenBank/DDBJ whole genome shotgun (WGS) entry which is preliminary data.</text>
</comment>